<dbReference type="AlphaFoldDB" id="A0AAD6QJX7"/>
<sequence length="54" mass="6011">MLTAYSTSGTVLQLITFHQLAASTRTVLLLDTSWNEGLIEWTSIHMEVVVVTMT</sequence>
<dbReference type="EMBL" id="JAQIZT010000007">
    <property type="protein sequence ID" value="KAJ6991722.1"/>
    <property type="molecule type" value="Genomic_DNA"/>
</dbReference>
<keyword evidence="2" id="KW-1185">Reference proteome</keyword>
<dbReference type="Proteomes" id="UP001164929">
    <property type="component" value="Chromosome 7"/>
</dbReference>
<proteinExistence type="predicted"/>
<comment type="caution">
    <text evidence="1">The sequence shown here is derived from an EMBL/GenBank/DDBJ whole genome shotgun (WGS) entry which is preliminary data.</text>
</comment>
<evidence type="ECO:0000313" key="1">
    <source>
        <dbReference type="EMBL" id="KAJ6991722.1"/>
    </source>
</evidence>
<protein>
    <submittedName>
        <fullName evidence="1">Uncharacterized protein</fullName>
    </submittedName>
</protein>
<organism evidence="1 2">
    <name type="scientific">Populus alba x Populus x berolinensis</name>
    <dbReference type="NCBI Taxonomy" id="444605"/>
    <lineage>
        <taxon>Eukaryota</taxon>
        <taxon>Viridiplantae</taxon>
        <taxon>Streptophyta</taxon>
        <taxon>Embryophyta</taxon>
        <taxon>Tracheophyta</taxon>
        <taxon>Spermatophyta</taxon>
        <taxon>Magnoliopsida</taxon>
        <taxon>eudicotyledons</taxon>
        <taxon>Gunneridae</taxon>
        <taxon>Pentapetalae</taxon>
        <taxon>rosids</taxon>
        <taxon>fabids</taxon>
        <taxon>Malpighiales</taxon>
        <taxon>Salicaceae</taxon>
        <taxon>Saliceae</taxon>
        <taxon>Populus</taxon>
    </lineage>
</organism>
<name>A0AAD6QJX7_9ROSI</name>
<accession>A0AAD6QJX7</accession>
<reference evidence="1" key="1">
    <citation type="journal article" date="2023" name="Mol. Ecol. Resour.">
        <title>Chromosome-level genome assembly of a triploid poplar Populus alba 'Berolinensis'.</title>
        <authorList>
            <person name="Chen S."/>
            <person name="Yu Y."/>
            <person name="Wang X."/>
            <person name="Wang S."/>
            <person name="Zhang T."/>
            <person name="Zhou Y."/>
            <person name="He R."/>
            <person name="Meng N."/>
            <person name="Wang Y."/>
            <person name="Liu W."/>
            <person name="Liu Z."/>
            <person name="Liu J."/>
            <person name="Guo Q."/>
            <person name="Huang H."/>
            <person name="Sederoff R.R."/>
            <person name="Wang G."/>
            <person name="Qu G."/>
            <person name="Chen S."/>
        </authorList>
    </citation>
    <scope>NUCLEOTIDE SEQUENCE</scope>
    <source>
        <strain evidence="1">SC-2020</strain>
    </source>
</reference>
<gene>
    <name evidence="1" type="ORF">NC653_019783</name>
</gene>
<evidence type="ECO:0000313" key="2">
    <source>
        <dbReference type="Proteomes" id="UP001164929"/>
    </source>
</evidence>